<reference evidence="2 3" key="1">
    <citation type="submission" date="2018-07" db="EMBL/GenBank/DDBJ databases">
        <title>Leeuwenhoekiella genomics.</title>
        <authorList>
            <person name="Tahon G."/>
            <person name="Willems A."/>
        </authorList>
    </citation>
    <scope>NUCLEOTIDE SEQUENCE [LARGE SCALE GENOMIC DNA]</scope>
    <source>
        <strain evidence="2 3">R-50232</strain>
    </source>
</reference>
<dbReference type="AlphaFoldDB" id="A0A4Q0NPY9"/>
<dbReference type="Pfam" id="PF05076">
    <property type="entry name" value="SUFU"/>
    <property type="match status" value="1"/>
</dbReference>
<name>A0A4Q0NPY9_9FLAO</name>
<accession>A0A4Q0NPY9</accession>
<dbReference type="EMBL" id="QOVI01000007">
    <property type="protein sequence ID" value="RXG12414.1"/>
    <property type="molecule type" value="Genomic_DNA"/>
</dbReference>
<evidence type="ECO:0000259" key="1">
    <source>
        <dbReference type="Pfam" id="PF05076"/>
    </source>
</evidence>
<organism evidence="2 3">
    <name type="scientific">Leeuwenhoekiella aestuarii</name>
    <dbReference type="NCBI Taxonomy" id="2249426"/>
    <lineage>
        <taxon>Bacteria</taxon>
        <taxon>Pseudomonadati</taxon>
        <taxon>Bacteroidota</taxon>
        <taxon>Flavobacteriia</taxon>
        <taxon>Flavobacteriales</taxon>
        <taxon>Flavobacteriaceae</taxon>
        <taxon>Leeuwenhoekiella</taxon>
    </lineage>
</organism>
<evidence type="ECO:0000313" key="2">
    <source>
        <dbReference type="EMBL" id="RXG12414.1"/>
    </source>
</evidence>
<feature type="domain" description="Suppressor of fused-like" evidence="1">
    <location>
        <begin position="46"/>
        <end position="218"/>
    </location>
</feature>
<dbReference type="InterPro" id="IPR020941">
    <property type="entry name" value="SUFU-like_domain"/>
</dbReference>
<sequence length="233" mass="27280">MAEYKNPFSDRKYYHEHAEWIDDHLSRFFDDKLVSVFHEIPTLDLHLDVYLIKPENSSFNILLTSGMSTLKMNVDEQAENQKNLEFAELMMLIPKTIEFGQVYSGENKNDWIISILKRTAKFPHFYDTWIGIGHTIQAEEDLTPYATDTDFVGALILPSVTFDKDFTEINKNGRKINIYNVLPLYKNEMEFKIENGYSKLLDLLIKANGKEVLDLNRENLISKKSVWNRIFKN</sequence>
<dbReference type="Proteomes" id="UP000289821">
    <property type="component" value="Unassembled WGS sequence"/>
</dbReference>
<keyword evidence="3" id="KW-1185">Reference proteome</keyword>
<dbReference type="OrthoDB" id="4827574at2"/>
<dbReference type="RefSeq" id="WP_128762557.1">
    <property type="nucleotide sequence ID" value="NZ_QOVI01000007.1"/>
</dbReference>
<gene>
    <name evidence="2" type="ORF">DSM04_107185</name>
</gene>
<evidence type="ECO:0000313" key="3">
    <source>
        <dbReference type="Proteomes" id="UP000289821"/>
    </source>
</evidence>
<comment type="caution">
    <text evidence="2">The sequence shown here is derived from an EMBL/GenBank/DDBJ whole genome shotgun (WGS) entry which is preliminary data.</text>
</comment>
<proteinExistence type="predicted"/>
<protein>
    <submittedName>
        <fullName evidence="2">Suppressor of fused protein SUFU</fullName>
    </submittedName>
</protein>